<name>A0A5B0E5U6_9MICC</name>
<organism evidence="10 11">
    <name type="scientific">Paeniglutamicibacter gangotriensis</name>
    <dbReference type="NCBI Taxonomy" id="254787"/>
    <lineage>
        <taxon>Bacteria</taxon>
        <taxon>Bacillati</taxon>
        <taxon>Actinomycetota</taxon>
        <taxon>Actinomycetes</taxon>
        <taxon>Micrococcales</taxon>
        <taxon>Micrococcaceae</taxon>
        <taxon>Paeniglutamicibacter</taxon>
    </lineage>
</organism>
<evidence type="ECO:0000256" key="4">
    <source>
        <dbReference type="ARBA" id="ARBA00022475"/>
    </source>
</evidence>
<evidence type="ECO:0000256" key="9">
    <source>
        <dbReference type="SAM" id="Phobius"/>
    </source>
</evidence>
<evidence type="ECO:0000256" key="8">
    <source>
        <dbReference type="SAM" id="MobiDB-lite"/>
    </source>
</evidence>
<feature type="transmembrane region" description="Helical" evidence="9">
    <location>
        <begin position="61"/>
        <end position="79"/>
    </location>
</feature>
<evidence type="ECO:0000256" key="2">
    <source>
        <dbReference type="ARBA" id="ARBA00009773"/>
    </source>
</evidence>
<comment type="similarity">
    <text evidence="2">Belongs to the autoinducer-2 exporter (AI-2E) (TC 2.A.86) family.</text>
</comment>
<keyword evidence="5 9" id="KW-0812">Transmembrane</keyword>
<dbReference type="InterPro" id="IPR002549">
    <property type="entry name" value="AI-2E-like"/>
</dbReference>
<reference evidence="10 11" key="1">
    <citation type="submission" date="2019-07" db="EMBL/GenBank/DDBJ databases">
        <title>Analysis of the biochemical properties, biological activity and biotechnological potential of siderophores and biosurfactants produced by Antarctic psychrotolerant bacteria.</title>
        <authorList>
            <person name="Styczynski M."/>
            <person name="Krucon T."/>
            <person name="Decewicz P."/>
            <person name="Dziewit L."/>
        </authorList>
    </citation>
    <scope>NUCLEOTIDE SEQUENCE [LARGE SCALE GENOMIC DNA]</scope>
    <source>
        <strain evidence="10 11">ANT_H27</strain>
    </source>
</reference>
<feature type="transmembrane region" description="Helical" evidence="9">
    <location>
        <begin position="262"/>
        <end position="283"/>
    </location>
</feature>
<keyword evidence="3" id="KW-0813">Transport</keyword>
<keyword evidence="6 9" id="KW-1133">Transmembrane helix</keyword>
<evidence type="ECO:0000256" key="6">
    <source>
        <dbReference type="ARBA" id="ARBA00022989"/>
    </source>
</evidence>
<comment type="subcellular location">
    <subcellularLocation>
        <location evidence="1">Cell membrane</location>
        <topology evidence="1">Multi-pass membrane protein</topology>
    </subcellularLocation>
</comment>
<comment type="caution">
    <text evidence="10">The sequence shown here is derived from an EMBL/GenBank/DDBJ whole genome shotgun (WGS) entry which is preliminary data.</text>
</comment>
<sequence length="438" mass="45618">MKLPRALRRLAEATEAVQESAQAAKQRLAVGAPAQEHPASAYAEHAAAEDLPYGVRIAASWAWRLIVIVLAVGVTVWLLSHVTLLVIPLAIAALLAGLLSPLVTFMVRALRFPKGLAVGVTMIGFLGLLVGGLSIVGQRLATGFASLWAQALTGISQIQHWLATGPLGLSNQDLDRLFQDALNQLKNNSSTILSGALSWGSTLGHLVAGLLLVLFSLIFLLLDGPRIGRFFINLLPRRARAAAHGAGHRGWGSMVSYVRVQLFVAFIDAVGIGVGALILGVPLALPLGVLVFIGSFIPVVGALVTGSVAILLALVANGWVNALIMMLVVLFVQQAESHILQPLVMGKAVSLHPLAVVMAVTGGSIVGGIPGALFAVPALAVSNTVVKYIADRGWENDPLFDPGTPELAAASGPRITKPGRTAEPAPADLDGEEPDPGS</sequence>
<feature type="transmembrane region" description="Helical" evidence="9">
    <location>
        <begin position="116"/>
        <end position="137"/>
    </location>
</feature>
<evidence type="ECO:0000313" key="11">
    <source>
        <dbReference type="Proteomes" id="UP000323856"/>
    </source>
</evidence>
<feature type="transmembrane region" description="Helical" evidence="9">
    <location>
        <begin position="85"/>
        <end position="104"/>
    </location>
</feature>
<dbReference type="RefSeq" id="WP_149620759.1">
    <property type="nucleotide sequence ID" value="NZ_VOBL01000025.1"/>
</dbReference>
<keyword evidence="7 9" id="KW-0472">Membrane</keyword>
<dbReference type="GO" id="GO:0055085">
    <property type="term" value="P:transmembrane transport"/>
    <property type="evidence" value="ECO:0007669"/>
    <property type="project" value="TreeGrafter"/>
</dbReference>
<evidence type="ECO:0000256" key="1">
    <source>
        <dbReference type="ARBA" id="ARBA00004651"/>
    </source>
</evidence>
<gene>
    <name evidence="10" type="ORF">FQ154_17935</name>
</gene>
<evidence type="ECO:0000256" key="7">
    <source>
        <dbReference type="ARBA" id="ARBA00023136"/>
    </source>
</evidence>
<feature type="transmembrane region" description="Helical" evidence="9">
    <location>
        <begin position="319"/>
        <end position="335"/>
    </location>
</feature>
<protein>
    <submittedName>
        <fullName evidence="10">AI-2E family transporter</fullName>
    </submittedName>
</protein>
<dbReference type="Pfam" id="PF01594">
    <property type="entry name" value="AI-2E_transport"/>
    <property type="match status" value="1"/>
</dbReference>
<dbReference type="OrthoDB" id="9784366at2"/>
<dbReference type="Proteomes" id="UP000323856">
    <property type="component" value="Unassembled WGS sequence"/>
</dbReference>
<feature type="transmembrane region" description="Helical" evidence="9">
    <location>
        <begin position="203"/>
        <end position="222"/>
    </location>
</feature>
<proteinExistence type="inferred from homology"/>
<keyword evidence="4" id="KW-1003">Cell membrane</keyword>
<feature type="transmembrane region" description="Helical" evidence="9">
    <location>
        <begin position="289"/>
        <end position="312"/>
    </location>
</feature>
<accession>A0A5B0E5U6</accession>
<dbReference type="PANTHER" id="PTHR21716:SF53">
    <property type="entry name" value="PERMEASE PERM-RELATED"/>
    <property type="match status" value="1"/>
</dbReference>
<dbReference type="EMBL" id="VOBL01000025">
    <property type="protein sequence ID" value="KAA0973485.1"/>
    <property type="molecule type" value="Genomic_DNA"/>
</dbReference>
<dbReference type="AlphaFoldDB" id="A0A5B0E5U6"/>
<evidence type="ECO:0000256" key="3">
    <source>
        <dbReference type="ARBA" id="ARBA00022448"/>
    </source>
</evidence>
<dbReference type="PANTHER" id="PTHR21716">
    <property type="entry name" value="TRANSMEMBRANE PROTEIN"/>
    <property type="match status" value="1"/>
</dbReference>
<feature type="region of interest" description="Disordered" evidence="8">
    <location>
        <begin position="400"/>
        <end position="438"/>
    </location>
</feature>
<dbReference type="GO" id="GO:0005886">
    <property type="term" value="C:plasma membrane"/>
    <property type="evidence" value="ECO:0007669"/>
    <property type="project" value="UniProtKB-SubCell"/>
</dbReference>
<feature type="compositionally biased region" description="Acidic residues" evidence="8">
    <location>
        <begin position="429"/>
        <end position="438"/>
    </location>
</feature>
<evidence type="ECO:0000256" key="5">
    <source>
        <dbReference type="ARBA" id="ARBA00022692"/>
    </source>
</evidence>
<feature type="transmembrane region" description="Helical" evidence="9">
    <location>
        <begin position="355"/>
        <end position="381"/>
    </location>
</feature>
<evidence type="ECO:0000313" key="10">
    <source>
        <dbReference type="EMBL" id="KAA0973485.1"/>
    </source>
</evidence>